<dbReference type="AlphaFoldDB" id="A0A6V7X3T7"/>
<protein>
    <submittedName>
        <fullName evidence="1">Uncharacterized protein</fullName>
    </submittedName>
</protein>
<dbReference type="Proteomes" id="UP000580250">
    <property type="component" value="Unassembled WGS sequence"/>
</dbReference>
<organism evidence="1 2">
    <name type="scientific">Meloidogyne enterolobii</name>
    <name type="common">Root-knot nematode worm</name>
    <name type="synonym">Meloidogyne mayaguensis</name>
    <dbReference type="NCBI Taxonomy" id="390850"/>
    <lineage>
        <taxon>Eukaryota</taxon>
        <taxon>Metazoa</taxon>
        <taxon>Ecdysozoa</taxon>
        <taxon>Nematoda</taxon>
        <taxon>Chromadorea</taxon>
        <taxon>Rhabditida</taxon>
        <taxon>Tylenchina</taxon>
        <taxon>Tylenchomorpha</taxon>
        <taxon>Tylenchoidea</taxon>
        <taxon>Meloidogynidae</taxon>
        <taxon>Meloidogyninae</taxon>
        <taxon>Meloidogyne</taxon>
    </lineage>
</organism>
<name>A0A6V7X3T7_MELEN</name>
<dbReference type="EMBL" id="CAJEWN010001065">
    <property type="protein sequence ID" value="CAD2193883.1"/>
    <property type="molecule type" value="Genomic_DNA"/>
</dbReference>
<evidence type="ECO:0000313" key="2">
    <source>
        <dbReference type="Proteomes" id="UP000580250"/>
    </source>
</evidence>
<accession>A0A6V7X3T7</accession>
<evidence type="ECO:0000313" key="1">
    <source>
        <dbReference type="EMBL" id="CAD2193883.1"/>
    </source>
</evidence>
<sequence>MFNVYRFLCFGMFYKLNNKFVKNFERILQQQTSLGKPNKQNNVNNAKYVLLIKQLRLHTISMFLAKNTNKIKI</sequence>
<comment type="caution">
    <text evidence="1">The sequence shown here is derived from an EMBL/GenBank/DDBJ whole genome shotgun (WGS) entry which is preliminary data.</text>
</comment>
<gene>
    <name evidence="1" type="ORF">MENT_LOCUS46861</name>
</gene>
<reference evidence="1 2" key="1">
    <citation type="submission" date="2020-08" db="EMBL/GenBank/DDBJ databases">
        <authorList>
            <person name="Koutsovoulos G."/>
            <person name="Danchin GJ E."/>
        </authorList>
    </citation>
    <scope>NUCLEOTIDE SEQUENCE [LARGE SCALE GENOMIC DNA]</scope>
</reference>
<proteinExistence type="predicted"/>